<reference evidence="1 2" key="1">
    <citation type="submission" date="2024-02" db="EMBL/GenBank/DDBJ databases">
        <title>New especies of Spiribacter isolated from saline water.</title>
        <authorList>
            <person name="Leon M.J."/>
            <person name="De La Haba R."/>
            <person name="Sanchez-Porro C."/>
            <person name="Ventosa A."/>
        </authorList>
    </citation>
    <scope>NUCLEOTIDE SEQUENCE [LARGE SCALE GENOMIC DNA]</scope>
    <source>
        <strain evidence="2">ag22IC6-390</strain>
    </source>
</reference>
<evidence type="ECO:0000313" key="1">
    <source>
        <dbReference type="EMBL" id="MEX0468758.1"/>
    </source>
</evidence>
<dbReference type="Pfam" id="PF14375">
    <property type="entry name" value="Cys_rich_CWC"/>
    <property type="match status" value="1"/>
</dbReference>
<proteinExistence type="predicted"/>
<dbReference type="Proteomes" id="UP001556709">
    <property type="component" value="Unassembled WGS sequence"/>
</dbReference>
<sequence>MPAHEPKRCPRCGNGFECRQGSIHRCQCVDVVLTDEVREAIAHRYDDCLCRDCLLALAGPDGLAANAPAGQRPAPGAVHASPAALVRHFNPLRS</sequence>
<dbReference type="InterPro" id="IPR032720">
    <property type="entry name" value="Cys_rich_CWC"/>
</dbReference>
<organism evidence="1 2">
    <name type="scientific">Spiribacter pallidus</name>
    <dbReference type="NCBI Taxonomy" id="1987936"/>
    <lineage>
        <taxon>Bacteria</taxon>
        <taxon>Pseudomonadati</taxon>
        <taxon>Pseudomonadota</taxon>
        <taxon>Gammaproteobacteria</taxon>
        <taxon>Chromatiales</taxon>
        <taxon>Ectothiorhodospiraceae</taxon>
        <taxon>Spiribacter</taxon>
    </lineage>
</organism>
<accession>A0ABV3TC80</accession>
<protein>
    <submittedName>
        <fullName evidence="1">Cysteine-rich CWC family protein</fullName>
    </submittedName>
</protein>
<keyword evidence="2" id="KW-1185">Reference proteome</keyword>
<dbReference type="EMBL" id="JBAKFM010000001">
    <property type="protein sequence ID" value="MEX0468758.1"/>
    <property type="molecule type" value="Genomic_DNA"/>
</dbReference>
<evidence type="ECO:0000313" key="2">
    <source>
        <dbReference type="Proteomes" id="UP001556709"/>
    </source>
</evidence>
<comment type="caution">
    <text evidence="1">The sequence shown here is derived from an EMBL/GenBank/DDBJ whole genome shotgun (WGS) entry which is preliminary data.</text>
</comment>
<name>A0ABV3TC80_9GAMM</name>
<gene>
    <name evidence="1" type="ORF">V6X73_03305</name>
</gene>
<dbReference type="RefSeq" id="WP_367957737.1">
    <property type="nucleotide sequence ID" value="NZ_JBAKFK010000001.1"/>
</dbReference>